<keyword evidence="3" id="KW-1185">Reference proteome</keyword>
<dbReference type="EMBL" id="CP039347">
    <property type="protein sequence ID" value="QCD85786.1"/>
    <property type="molecule type" value="Genomic_DNA"/>
</dbReference>
<evidence type="ECO:0000256" key="1">
    <source>
        <dbReference type="SAM" id="MobiDB-lite"/>
    </source>
</evidence>
<evidence type="ECO:0000313" key="3">
    <source>
        <dbReference type="Proteomes" id="UP000501690"/>
    </source>
</evidence>
<feature type="region of interest" description="Disordered" evidence="1">
    <location>
        <begin position="1"/>
        <end position="35"/>
    </location>
</feature>
<proteinExistence type="predicted"/>
<reference evidence="2 3" key="1">
    <citation type="submission" date="2019-04" db="EMBL/GenBank/DDBJ databases">
        <title>An improved genome assembly and genetic linkage map for asparagus bean, Vigna unguiculata ssp. sesquipedialis.</title>
        <authorList>
            <person name="Xia Q."/>
            <person name="Zhang R."/>
            <person name="Dong Y."/>
        </authorList>
    </citation>
    <scope>NUCLEOTIDE SEQUENCE [LARGE SCALE GENOMIC DNA]</scope>
    <source>
        <tissue evidence="2">Leaf</tissue>
    </source>
</reference>
<gene>
    <name evidence="2" type="ORF">DEO72_LG3g307</name>
</gene>
<feature type="compositionally biased region" description="Polar residues" evidence="1">
    <location>
        <begin position="1"/>
        <end position="20"/>
    </location>
</feature>
<evidence type="ECO:0000313" key="2">
    <source>
        <dbReference type="EMBL" id="QCD85786.1"/>
    </source>
</evidence>
<sequence>MSRGQSSCPWSCNSRGSQNPSSSNHGGGFSSHSGGFSSHGGAPYCNYGQVAMLRTARTAKVGDRQFWGCPNYKMVVRIGMTLL</sequence>
<organism evidence="2 3">
    <name type="scientific">Vigna unguiculata</name>
    <name type="common">Cowpea</name>
    <dbReference type="NCBI Taxonomy" id="3917"/>
    <lineage>
        <taxon>Eukaryota</taxon>
        <taxon>Viridiplantae</taxon>
        <taxon>Streptophyta</taxon>
        <taxon>Embryophyta</taxon>
        <taxon>Tracheophyta</taxon>
        <taxon>Spermatophyta</taxon>
        <taxon>Magnoliopsida</taxon>
        <taxon>eudicotyledons</taxon>
        <taxon>Gunneridae</taxon>
        <taxon>Pentapetalae</taxon>
        <taxon>rosids</taxon>
        <taxon>fabids</taxon>
        <taxon>Fabales</taxon>
        <taxon>Fabaceae</taxon>
        <taxon>Papilionoideae</taxon>
        <taxon>50 kb inversion clade</taxon>
        <taxon>NPAAA clade</taxon>
        <taxon>indigoferoid/millettioid clade</taxon>
        <taxon>Phaseoleae</taxon>
        <taxon>Vigna</taxon>
    </lineage>
</organism>
<protein>
    <submittedName>
        <fullName evidence="2">Uncharacterized protein</fullName>
    </submittedName>
</protein>
<dbReference type="AlphaFoldDB" id="A0A4D6LBL0"/>
<dbReference type="Proteomes" id="UP000501690">
    <property type="component" value="Linkage Group LG3"/>
</dbReference>
<accession>A0A4D6LBL0</accession>
<name>A0A4D6LBL0_VIGUN</name>